<keyword evidence="1" id="KW-1133">Transmembrane helix</keyword>
<feature type="transmembrane region" description="Helical" evidence="1">
    <location>
        <begin position="26"/>
        <end position="46"/>
    </location>
</feature>
<proteinExistence type="predicted"/>
<reference evidence="2" key="1">
    <citation type="submission" date="2018-11" db="EMBL/GenBank/DDBJ databases">
        <authorList>
            <person name="Grassa J C."/>
        </authorList>
    </citation>
    <scope>NUCLEOTIDE SEQUENCE [LARGE SCALE GENOMIC DNA]</scope>
</reference>
<accession>A0A803QZ36</accession>
<keyword evidence="1" id="KW-0472">Membrane</keyword>
<keyword evidence="1" id="KW-0812">Transmembrane</keyword>
<keyword evidence="3" id="KW-1185">Reference proteome</keyword>
<evidence type="ECO:0000313" key="3">
    <source>
        <dbReference type="Proteomes" id="UP000596661"/>
    </source>
</evidence>
<evidence type="ECO:0000256" key="1">
    <source>
        <dbReference type="SAM" id="Phobius"/>
    </source>
</evidence>
<organism evidence="2 3">
    <name type="scientific">Cannabis sativa</name>
    <name type="common">Hemp</name>
    <name type="synonym">Marijuana</name>
    <dbReference type="NCBI Taxonomy" id="3483"/>
    <lineage>
        <taxon>Eukaryota</taxon>
        <taxon>Viridiplantae</taxon>
        <taxon>Streptophyta</taxon>
        <taxon>Embryophyta</taxon>
        <taxon>Tracheophyta</taxon>
        <taxon>Spermatophyta</taxon>
        <taxon>Magnoliopsida</taxon>
        <taxon>eudicotyledons</taxon>
        <taxon>Gunneridae</taxon>
        <taxon>Pentapetalae</taxon>
        <taxon>rosids</taxon>
        <taxon>fabids</taxon>
        <taxon>Rosales</taxon>
        <taxon>Cannabaceae</taxon>
        <taxon>Cannabis</taxon>
    </lineage>
</organism>
<name>A0A803QZ36_CANSA</name>
<sequence length="70" mass="8209">MVNRGSSSHYRTSLTGRFLSRKSTPFAITFQIFSIFAFSIFVFFVYTRNSLEDEHVQPFLNKNSQSHQVR</sequence>
<dbReference type="Gramene" id="novel_model_3127_5bd9a17a">
    <property type="protein sequence ID" value="cds.novel_model_3127_5bd9a17a"/>
    <property type="gene ID" value="novel_gene_1671_5bd9a17a"/>
</dbReference>
<dbReference type="AlphaFoldDB" id="A0A803QZ36"/>
<reference evidence="2" key="2">
    <citation type="submission" date="2021-03" db="UniProtKB">
        <authorList>
            <consortium name="EnsemblPlants"/>
        </authorList>
    </citation>
    <scope>IDENTIFICATION</scope>
</reference>
<dbReference type="EnsemblPlants" id="novel_model_3127_5bd9a17a">
    <property type="protein sequence ID" value="cds.novel_model_3127_5bd9a17a"/>
    <property type="gene ID" value="novel_gene_1671_5bd9a17a"/>
</dbReference>
<evidence type="ECO:0000313" key="2">
    <source>
        <dbReference type="EnsemblPlants" id="cds.novel_model_3127_5bd9a17a"/>
    </source>
</evidence>
<dbReference type="EMBL" id="UZAU01000369">
    <property type="status" value="NOT_ANNOTATED_CDS"/>
    <property type="molecule type" value="Genomic_DNA"/>
</dbReference>
<protein>
    <submittedName>
        <fullName evidence="2">Uncharacterized protein</fullName>
    </submittedName>
</protein>
<dbReference type="Proteomes" id="UP000596661">
    <property type="component" value="Chromosome 4"/>
</dbReference>